<dbReference type="InterPro" id="IPR052178">
    <property type="entry name" value="Sec_Metab_Biosynth_SDR"/>
</dbReference>
<keyword evidence="2" id="KW-0521">NADP</keyword>
<feature type="compositionally biased region" description="Basic and acidic residues" evidence="4">
    <location>
        <begin position="28"/>
        <end position="45"/>
    </location>
</feature>
<dbReference type="PANTHER" id="PTHR43618:SF8">
    <property type="entry name" value="7ALPHA-HYDROXYSTEROID DEHYDROGENASE"/>
    <property type="match status" value="1"/>
</dbReference>
<gene>
    <name evidence="6" type="ORF">FCN18_21560</name>
</gene>
<evidence type="ECO:0000313" key="7">
    <source>
        <dbReference type="Proteomes" id="UP000309992"/>
    </source>
</evidence>
<comment type="similarity">
    <text evidence="1">Belongs to the short-chain dehydrogenases/reductases (SDR) family.</text>
</comment>
<dbReference type="InterPro" id="IPR002347">
    <property type="entry name" value="SDR_fam"/>
</dbReference>
<dbReference type="Proteomes" id="UP000309992">
    <property type="component" value="Unassembled WGS sequence"/>
</dbReference>
<comment type="caution">
    <text evidence="6">The sequence shown here is derived from an EMBL/GenBank/DDBJ whole genome shotgun (WGS) entry which is preliminary data.</text>
</comment>
<evidence type="ECO:0000256" key="3">
    <source>
        <dbReference type="ARBA" id="ARBA00023002"/>
    </source>
</evidence>
<dbReference type="PRINTS" id="PR00080">
    <property type="entry name" value="SDRFAMILY"/>
</dbReference>
<feature type="region of interest" description="Disordered" evidence="4">
    <location>
        <begin position="1"/>
        <end position="48"/>
    </location>
</feature>
<reference evidence="6 7" key="1">
    <citation type="journal article" date="2015" name="Antonie Van Leeuwenhoek">
        <title>Prauserella endophytica sp. nov., an endophytic actinobacterium isolated from Tamarix taklamakanensis.</title>
        <authorList>
            <person name="Liu J.M."/>
            <person name="Habden X."/>
            <person name="Guo L."/>
            <person name="Tuo L."/>
            <person name="Jiang Z.K."/>
            <person name="Liu S.W."/>
            <person name="Liu X.F."/>
            <person name="Chen L."/>
            <person name="Li R.F."/>
            <person name="Zhang Y.Q."/>
            <person name="Sun C.H."/>
        </authorList>
    </citation>
    <scope>NUCLEOTIDE SEQUENCE [LARGE SCALE GENOMIC DNA]</scope>
    <source>
        <strain evidence="6 7">CGMCC 4.7182</strain>
    </source>
</reference>
<dbReference type="SMART" id="SM00822">
    <property type="entry name" value="PKS_KR"/>
    <property type="match status" value="1"/>
</dbReference>
<dbReference type="PANTHER" id="PTHR43618">
    <property type="entry name" value="7-ALPHA-HYDROXYSTEROID DEHYDROGENASE"/>
    <property type="match status" value="1"/>
</dbReference>
<accession>A0ABY2S0Z6</accession>
<dbReference type="InterPro" id="IPR036291">
    <property type="entry name" value="NAD(P)-bd_dom_sf"/>
</dbReference>
<dbReference type="EMBL" id="SWMS01000012">
    <property type="protein sequence ID" value="TKG68349.1"/>
    <property type="molecule type" value="Genomic_DNA"/>
</dbReference>
<evidence type="ECO:0000256" key="1">
    <source>
        <dbReference type="ARBA" id="ARBA00006484"/>
    </source>
</evidence>
<dbReference type="Gene3D" id="3.40.50.720">
    <property type="entry name" value="NAD(P)-binding Rossmann-like Domain"/>
    <property type="match status" value="1"/>
</dbReference>
<dbReference type="Pfam" id="PF13561">
    <property type="entry name" value="adh_short_C2"/>
    <property type="match status" value="1"/>
</dbReference>
<evidence type="ECO:0000259" key="5">
    <source>
        <dbReference type="SMART" id="SM00822"/>
    </source>
</evidence>
<dbReference type="SUPFAM" id="SSF51735">
    <property type="entry name" value="NAD(P)-binding Rossmann-fold domains"/>
    <property type="match status" value="1"/>
</dbReference>
<evidence type="ECO:0000256" key="2">
    <source>
        <dbReference type="ARBA" id="ARBA00022857"/>
    </source>
</evidence>
<sequence>MGGVRRCGRGRHTAAEAAGGGTRGHSGGRHERGRSTRHDHVERRAGVRRTAGIRRVRLVAAVPTEDSAAGYFSVGGKTALVTGGSRGIGYMIASGLVDAGARVLVSSRKPDAVEAAANELARRGDCRAVVADVATGEGRHALSDAVQQYAGGALDVLVNNAGATWGAPIDEFPEHGWDKVLDTNVKGVFQLTVALLPALRAAATSADPARVINIGSTAGLVVPELDNYSYSASKAAVHMLTRHLARHLAAEAVTVNAVAPGWFETPMSRHLLDDPEHRARLLEQIPLARTGEPGDIAGIVQFLASRAGSYLTGTVIPLDGGVSGCS</sequence>
<dbReference type="InterPro" id="IPR057326">
    <property type="entry name" value="KR_dom"/>
</dbReference>
<keyword evidence="3" id="KW-0560">Oxidoreductase</keyword>
<protein>
    <submittedName>
        <fullName evidence="6">SDR family oxidoreductase</fullName>
    </submittedName>
</protein>
<proteinExistence type="inferred from homology"/>
<evidence type="ECO:0000256" key="4">
    <source>
        <dbReference type="SAM" id="MobiDB-lite"/>
    </source>
</evidence>
<keyword evidence="7" id="KW-1185">Reference proteome</keyword>
<feature type="compositionally biased region" description="Basic residues" evidence="4">
    <location>
        <begin position="1"/>
        <end position="12"/>
    </location>
</feature>
<name>A0ABY2S0Z6_9PSEU</name>
<organism evidence="6 7">
    <name type="scientific">Prauserella endophytica</name>
    <dbReference type="NCBI Taxonomy" id="1592324"/>
    <lineage>
        <taxon>Bacteria</taxon>
        <taxon>Bacillati</taxon>
        <taxon>Actinomycetota</taxon>
        <taxon>Actinomycetes</taxon>
        <taxon>Pseudonocardiales</taxon>
        <taxon>Pseudonocardiaceae</taxon>
        <taxon>Prauserella</taxon>
        <taxon>Prauserella coralliicola group</taxon>
    </lineage>
</organism>
<evidence type="ECO:0000313" key="6">
    <source>
        <dbReference type="EMBL" id="TKG68349.1"/>
    </source>
</evidence>
<feature type="domain" description="Ketoreductase" evidence="5">
    <location>
        <begin position="77"/>
        <end position="265"/>
    </location>
</feature>
<dbReference type="PRINTS" id="PR00081">
    <property type="entry name" value="GDHRDH"/>
</dbReference>